<dbReference type="InterPro" id="IPR036188">
    <property type="entry name" value="FAD/NAD-bd_sf"/>
</dbReference>
<comment type="caution">
    <text evidence="9">The sequence shown here is derived from an EMBL/GenBank/DDBJ whole genome shotgun (WGS) entry which is preliminary data.</text>
</comment>
<dbReference type="SUPFAM" id="SSF51905">
    <property type="entry name" value="FAD/NAD(P)-binding domain"/>
    <property type="match status" value="2"/>
</dbReference>
<dbReference type="GeneID" id="81355280"/>
<dbReference type="RefSeq" id="XP_056476658.1">
    <property type="nucleotide sequence ID" value="XM_056616301.1"/>
</dbReference>
<evidence type="ECO:0000313" key="9">
    <source>
        <dbReference type="EMBL" id="KAJ5103278.1"/>
    </source>
</evidence>
<sequence>MTVLETDALIVGAGFSGIYLLHRLRDQLKLNVKIVEAGSDVGGVWHANVYPGARVDSPSPVYSFGIEEVWKGWNWSQAYPGQKELQEYFHHVDRVLSVRKNCIFNSRVNAAQFDTTTARWTIKTEDGKTIVAKYFLPAVGFASQNYIPPWKGYDSFQGTIHHTSEWPRDGVDVRGKRVAIIGSGATGIQVTQEWAKEAEETLVFLRTPNYALPMRQKTFDPATQKKQQEEMAELYAFCASTGGGMPYRPEQLPKALAEFETREEAAKHVKRMYDDGGFGFWALALSDLTLNEESNRFAYDIWAERVGRRIHDPAKRALLAPSEPPHPWGTKRPSLEQDYYEQFNRSNVNIVDTKKHPIAELTPKGIVTDDGKVHEVDIIAVATGFDASTGSLSKMGIKDLDGIDLGTRWKEGIISLHGMTVPGFPNMFLPYSVQSPTPFTNGPVYIEKQANWIRDMVQKMETNGIRYINPQEKAAQEWRAEVQDIANMTLFPKTKSWYQGANIPGKPVEQIYYLAGMPMYFEKCYAALNDKFADSFVSA</sequence>
<keyword evidence="10" id="KW-1185">Reference proteome</keyword>
<dbReference type="Gene3D" id="3.50.50.60">
    <property type="entry name" value="FAD/NAD(P)-binding domain"/>
    <property type="match status" value="2"/>
</dbReference>
<comment type="similarity">
    <text evidence="2">Belongs to the FAD-binding monooxygenase family.</text>
</comment>
<evidence type="ECO:0000256" key="3">
    <source>
        <dbReference type="ARBA" id="ARBA00022630"/>
    </source>
</evidence>
<dbReference type="GO" id="GO:0004497">
    <property type="term" value="F:monooxygenase activity"/>
    <property type="evidence" value="ECO:0007669"/>
    <property type="project" value="UniProtKB-KW"/>
</dbReference>
<evidence type="ECO:0000256" key="5">
    <source>
        <dbReference type="ARBA" id="ARBA00022857"/>
    </source>
</evidence>
<dbReference type="InterPro" id="IPR050775">
    <property type="entry name" value="FAD-binding_Monooxygenases"/>
</dbReference>
<keyword evidence="6" id="KW-0560">Oxidoreductase</keyword>
<dbReference type="PANTHER" id="PTHR43098:SF3">
    <property type="entry name" value="L-ORNITHINE N(5)-MONOOXYGENASE-RELATED"/>
    <property type="match status" value="1"/>
</dbReference>
<evidence type="ECO:0000256" key="1">
    <source>
        <dbReference type="ARBA" id="ARBA00001974"/>
    </source>
</evidence>
<evidence type="ECO:0000256" key="7">
    <source>
        <dbReference type="ARBA" id="ARBA00023033"/>
    </source>
</evidence>
<dbReference type="Pfam" id="PF07992">
    <property type="entry name" value="Pyr_redox_2"/>
    <property type="match status" value="1"/>
</dbReference>
<keyword evidence="3" id="KW-0285">Flavoprotein</keyword>
<accession>A0A9W9FNB2</accession>
<keyword evidence="7" id="KW-0503">Monooxygenase</keyword>
<dbReference type="PANTHER" id="PTHR43098">
    <property type="entry name" value="L-ORNITHINE N(5)-MONOOXYGENASE-RELATED"/>
    <property type="match status" value="1"/>
</dbReference>
<evidence type="ECO:0000256" key="2">
    <source>
        <dbReference type="ARBA" id="ARBA00010139"/>
    </source>
</evidence>
<dbReference type="Proteomes" id="UP001149074">
    <property type="component" value="Unassembled WGS sequence"/>
</dbReference>
<name>A0A9W9FNB2_9EURO</name>
<protein>
    <recommendedName>
        <fullName evidence="8">FAD/NAD(P)-binding domain-containing protein</fullName>
    </recommendedName>
</protein>
<organism evidence="9 10">
    <name type="scientific">Penicillium argentinense</name>
    <dbReference type="NCBI Taxonomy" id="1131581"/>
    <lineage>
        <taxon>Eukaryota</taxon>
        <taxon>Fungi</taxon>
        <taxon>Dikarya</taxon>
        <taxon>Ascomycota</taxon>
        <taxon>Pezizomycotina</taxon>
        <taxon>Eurotiomycetes</taxon>
        <taxon>Eurotiomycetidae</taxon>
        <taxon>Eurotiales</taxon>
        <taxon>Aspergillaceae</taxon>
        <taxon>Penicillium</taxon>
    </lineage>
</organism>
<dbReference type="OrthoDB" id="66881at2759"/>
<evidence type="ECO:0000256" key="6">
    <source>
        <dbReference type="ARBA" id="ARBA00023002"/>
    </source>
</evidence>
<proteinExistence type="inferred from homology"/>
<reference evidence="9" key="2">
    <citation type="journal article" date="2023" name="IMA Fungus">
        <title>Comparative genomic study of the Penicillium genus elucidates a diverse pangenome and 15 lateral gene transfer events.</title>
        <authorList>
            <person name="Petersen C."/>
            <person name="Sorensen T."/>
            <person name="Nielsen M.R."/>
            <person name="Sondergaard T.E."/>
            <person name="Sorensen J.L."/>
            <person name="Fitzpatrick D.A."/>
            <person name="Frisvad J.C."/>
            <person name="Nielsen K.L."/>
        </authorList>
    </citation>
    <scope>NUCLEOTIDE SEQUENCE</scope>
    <source>
        <strain evidence="9">IBT 30761</strain>
    </source>
</reference>
<evidence type="ECO:0000256" key="4">
    <source>
        <dbReference type="ARBA" id="ARBA00022827"/>
    </source>
</evidence>
<gene>
    <name evidence="9" type="ORF">N7532_003807</name>
</gene>
<dbReference type="InterPro" id="IPR023753">
    <property type="entry name" value="FAD/NAD-binding_dom"/>
</dbReference>
<reference evidence="9" key="1">
    <citation type="submission" date="2022-11" db="EMBL/GenBank/DDBJ databases">
        <authorList>
            <person name="Petersen C."/>
        </authorList>
    </citation>
    <scope>NUCLEOTIDE SEQUENCE</scope>
    <source>
        <strain evidence="9">IBT 30761</strain>
    </source>
</reference>
<comment type="cofactor">
    <cofactor evidence="1">
        <name>FAD</name>
        <dbReference type="ChEBI" id="CHEBI:57692"/>
    </cofactor>
</comment>
<keyword evidence="5" id="KW-0521">NADP</keyword>
<dbReference type="AlphaFoldDB" id="A0A9W9FNB2"/>
<keyword evidence="4" id="KW-0274">FAD</keyword>
<dbReference type="EMBL" id="JAPQKI010000004">
    <property type="protein sequence ID" value="KAJ5103278.1"/>
    <property type="molecule type" value="Genomic_DNA"/>
</dbReference>
<feature type="domain" description="FAD/NAD(P)-binding" evidence="8">
    <location>
        <begin position="7"/>
        <end position="229"/>
    </location>
</feature>
<evidence type="ECO:0000259" key="8">
    <source>
        <dbReference type="Pfam" id="PF07992"/>
    </source>
</evidence>
<evidence type="ECO:0000313" key="10">
    <source>
        <dbReference type="Proteomes" id="UP001149074"/>
    </source>
</evidence>